<dbReference type="PANTHER" id="PTHR14052:SF0">
    <property type="entry name" value="ORIGIN RECOGNITION COMPLEX SUBUNIT 2"/>
    <property type="match status" value="1"/>
</dbReference>
<keyword evidence="9" id="KW-1185">Reference proteome</keyword>
<evidence type="ECO:0000259" key="6">
    <source>
        <dbReference type="Pfam" id="PF04084"/>
    </source>
</evidence>
<evidence type="ECO:0000259" key="7">
    <source>
        <dbReference type="Pfam" id="PF24882"/>
    </source>
</evidence>
<dbReference type="GO" id="GO:0003688">
    <property type="term" value="F:DNA replication origin binding"/>
    <property type="evidence" value="ECO:0007669"/>
    <property type="project" value="UniProtKB-UniRule"/>
</dbReference>
<reference evidence="8 9" key="1">
    <citation type="journal article" date="2023" name="Elife">
        <title>Identification of key yeast species and microbe-microbe interactions impacting larval growth of Drosophila in the wild.</title>
        <authorList>
            <person name="Mure A."/>
            <person name="Sugiura Y."/>
            <person name="Maeda R."/>
            <person name="Honda K."/>
            <person name="Sakurai N."/>
            <person name="Takahashi Y."/>
            <person name="Watada M."/>
            <person name="Katoh T."/>
            <person name="Gotoh A."/>
            <person name="Gotoh Y."/>
            <person name="Taniguchi I."/>
            <person name="Nakamura K."/>
            <person name="Hayashi T."/>
            <person name="Katayama T."/>
            <person name="Uemura T."/>
            <person name="Hattori Y."/>
        </authorList>
    </citation>
    <scope>NUCLEOTIDE SEQUENCE [LARGE SCALE GENOMIC DNA]</scope>
    <source>
        <strain evidence="8 9">SB-73</strain>
    </source>
</reference>
<dbReference type="Pfam" id="PF24882">
    <property type="entry name" value="WHD_ORC2"/>
    <property type="match status" value="1"/>
</dbReference>
<evidence type="ECO:0000256" key="3">
    <source>
        <dbReference type="ARBA" id="ARBA00022705"/>
    </source>
</evidence>
<keyword evidence="4 5" id="KW-0539">Nucleus</keyword>
<organism evidence="8 9">
    <name type="scientific">Starmerella bacillaris</name>
    <name type="common">Yeast</name>
    <name type="synonym">Candida zemplinina</name>
    <dbReference type="NCBI Taxonomy" id="1247836"/>
    <lineage>
        <taxon>Eukaryota</taxon>
        <taxon>Fungi</taxon>
        <taxon>Dikarya</taxon>
        <taxon>Ascomycota</taxon>
        <taxon>Saccharomycotina</taxon>
        <taxon>Dipodascomycetes</taxon>
        <taxon>Dipodascales</taxon>
        <taxon>Trichomonascaceae</taxon>
        <taxon>Starmerella</taxon>
    </lineage>
</organism>
<keyword evidence="3 5" id="KW-0235">DNA replication</keyword>
<dbReference type="AlphaFoldDB" id="A0AAV5RIM2"/>
<feature type="domain" description="Origin recognition complex subunit 2 winged-helix" evidence="7">
    <location>
        <begin position="289"/>
        <end position="344"/>
    </location>
</feature>
<evidence type="ECO:0000256" key="1">
    <source>
        <dbReference type="ARBA" id="ARBA00004123"/>
    </source>
</evidence>
<dbReference type="GO" id="GO:0006260">
    <property type="term" value="P:DNA replication"/>
    <property type="evidence" value="ECO:0007669"/>
    <property type="project" value="UniProtKB-UniRule"/>
</dbReference>
<feature type="domain" description="Origin recognition complex subunit 2 RecA-like" evidence="6">
    <location>
        <begin position="62"/>
        <end position="217"/>
    </location>
</feature>
<comment type="subcellular location">
    <subcellularLocation>
        <location evidence="1 5">Nucleus</location>
    </subcellularLocation>
</comment>
<comment type="function">
    <text evidence="5">Component of the origin recognition complex (ORC) that binds origins of replication. DNA-binding is ATP-dependent. ORC is required to assemble the pre-replication complex necessary to initiate DNA replication.</text>
</comment>
<gene>
    <name evidence="8" type="ORF">DASB73_018300</name>
</gene>
<dbReference type="Pfam" id="PF04084">
    <property type="entry name" value="RecA-like_ORC2"/>
    <property type="match status" value="1"/>
</dbReference>
<comment type="caution">
    <text evidence="8">The sequence shown here is derived from an EMBL/GenBank/DDBJ whole genome shotgun (WGS) entry which is preliminary data.</text>
</comment>
<dbReference type="EMBL" id="BTGC01000003">
    <property type="protein sequence ID" value="GMM50872.1"/>
    <property type="molecule type" value="Genomic_DNA"/>
</dbReference>
<evidence type="ECO:0000313" key="9">
    <source>
        <dbReference type="Proteomes" id="UP001362899"/>
    </source>
</evidence>
<proteinExistence type="inferred from homology"/>
<dbReference type="InterPro" id="IPR056772">
    <property type="entry name" value="RecA-like_ORC2"/>
</dbReference>
<protein>
    <recommendedName>
        <fullName evidence="5">Origin recognition complex subunit 2</fullName>
    </recommendedName>
</protein>
<accession>A0AAV5RIM2</accession>
<dbReference type="Proteomes" id="UP001362899">
    <property type="component" value="Unassembled WGS sequence"/>
</dbReference>
<name>A0AAV5RIM2_STABA</name>
<comment type="similarity">
    <text evidence="2 5">Belongs to the ORC2 family.</text>
</comment>
<dbReference type="PANTHER" id="PTHR14052">
    <property type="entry name" value="ORIGIN RECOGNITION COMPLEX SUBUNIT 2"/>
    <property type="match status" value="1"/>
</dbReference>
<evidence type="ECO:0000313" key="8">
    <source>
        <dbReference type="EMBL" id="GMM50872.1"/>
    </source>
</evidence>
<evidence type="ECO:0000256" key="2">
    <source>
        <dbReference type="ARBA" id="ARBA00007421"/>
    </source>
</evidence>
<evidence type="ECO:0000256" key="4">
    <source>
        <dbReference type="ARBA" id="ARBA00023242"/>
    </source>
</evidence>
<comment type="subunit">
    <text evidence="5">Component of the origin recognition complex (ORC).</text>
</comment>
<dbReference type="GO" id="GO:0005664">
    <property type="term" value="C:nuclear origin of replication recognition complex"/>
    <property type="evidence" value="ECO:0007669"/>
    <property type="project" value="UniProtKB-UniRule"/>
</dbReference>
<sequence length="355" mass="40478">MNALFTDGFEGYFDQHKQREKISTTPFARAPQLDNAEYVQLIGNTNEIKGYSELQQYREKELKIFFNQWMLELEEGFSLLLFGVGSKMDIVSQFLDEWQPDAPCIIVNGFNPASNFKDLLNLVVNTVVDKDVAEGWMKLPSERLILLLQHLKENPSPVVIIINSLDGIALRNIKTQSFLSRLAESPSVSMLATVDHINAPLLWPQEMLNRFNFVWHHTTTYKPYTTETSYTDILGLGQSRASVGVHAVKTVLESLTANAQSLYKLLVTLQYENMVNNGISDPNTMGIVTHGVELSQFYTLCVSKFVVSNEVNFKVMFTEFKEHKMVEVVRKDGHEITFVPYSFDDLEQLLANFKE</sequence>
<dbReference type="InterPro" id="IPR056773">
    <property type="entry name" value="WHD_ORC2"/>
</dbReference>
<evidence type="ECO:0000256" key="5">
    <source>
        <dbReference type="RuleBase" id="RU368084"/>
    </source>
</evidence>
<dbReference type="InterPro" id="IPR007220">
    <property type="entry name" value="ORC2"/>
</dbReference>